<evidence type="ECO:0000256" key="1">
    <source>
        <dbReference type="SAM" id="MobiDB-lite"/>
    </source>
</evidence>
<name>J4C427_THEOR</name>
<dbReference type="AlphaFoldDB" id="J4C427"/>
<dbReference type="Pfam" id="PF04385">
    <property type="entry name" value="FAINT"/>
    <property type="match status" value="2"/>
</dbReference>
<evidence type="ECO:0008006" key="5">
    <source>
        <dbReference type="Google" id="ProtNLM"/>
    </source>
</evidence>
<dbReference type="GeneID" id="20715873"/>
<reference evidence="3 4" key="1">
    <citation type="journal article" date="2012" name="MBio">
        <title>Comparative genome analysis of three eukaryotic parasites with differing abilities to transform leukocytes reveals key mediators of Theileria-induced leukocyte transformation.</title>
        <authorList>
            <person name="Hayashida K."/>
            <person name="Hara Y."/>
            <person name="Abe T."/>
            <person name="Yamasaki C."/>
            <person name="Toyoda A."/>
            <person name="Kosuge T."/>
            <person name="Suzuki Y."/>
            <person name="Sato Y."/>
            <person name="Kawashima S."/>
            <person name="Katayama T."/>
            <person name="Wakaguri H."/>
            <person name="Inoue N."/>
            <person name="Homma K."/>
            <person name="Tada-Umezaki M."/>
            <person name="Yagi Y."/>
            <person name="Fujii Y."/>
            <person name="Habara T."/>
            <person name="Kanehisa M."/>
            <person name="Watanabe H."/>
            <person name="Ito K."/>
            <person name="Gojobori T."/>
            <person name="Sugawara H."/>
            <person name="Imanishi T."/>
            <person name="Weir W."/>
            <person name="Gardner M."/>
            <person name="Pain A."/>
            <person name="Shiels B."/>
            <person name="Hattori M."/>
            <person name="Nene V."/>
            <person name="Sugimoto C."/>
        </authorList>
    </citation>
    <scope>NUCLEOTIDE SEQUENCE [LARGE SCALE GENOMIC DNA]</scope>
    <source>
        <strain evidence="3 4">Shintoku</strain>
    </source>
</reference>
<dbReference type="EMBL" id="AP011948">
    <property type="protein sequence ID" value="BAM41456.1"/>
    <property type="molecule type" value="Genomic_DNA"/>
</dbReference>
<evidence type="ECO:0000313" key="3">
    <source>
        <dbReference type="EMBL" id="BAM41456.1"/>
    </source>
</evidence>
<accession>J4C427</accession>
<evidence type="ECO:0000256" key="2">
    <source>
        <dbReference type="SAM" id="SignalP"/>
    </source>
</evidence>
<organism evidence="3 4">
    <name type="scientific">Theileria orientalis strain Shintoku</name>
    <dbReference type="NCBI Taxonomy" id="869250"/>
    <lineage>
        <taxon>Eukaryota</taxon>
        <taxon>Sar</taxon>
        <taxon>Alveolata</taxon>
        <taxon>Apicomplexa</taxon>
        <taxon>Aconoidasida</taxon>
        <taxon>Piroplasmida</taxon>
        <taxon>Theileriidae</taxon>
        <taxon>Theileria</taxon>
    </lineage>
</organism>
<dbReference type="InterPro" id="IPR007480">
    <property type="entry name" value="DUF529"/>
</dbReference>
<dbReference type="OrthoDB" id="10547972at2759"/>
<feature type="signal peptide" evidence="2">
    <location>
        <begin position="1"/>
        <end position="23"/>
    </location>
</feature>
<sequence length="815" mass="90989">MYIWIVFKSLVYILLFWKKFVLTDPDAGPPAESKKPVDLNIKSATKSTDKFEYKKDEQFSTYTAKEGHGFKILKEDNTTIWEASDDASFSAKVEVETMGDGRAATVYLDENSSRIFIRSGTGKPWTEIDKSKVTPKSINVDYPTNSHFYTNTLDNGVRTFIAREGFAFNAANKYVNNNKIELWKTDDESQFSTKVVNDGNKVTIHLPDGTEKVVEKGSDGKWPGEGSGDSQSAKKADPAPSSSAPPKKKNGIDINLKSDTKSGRKFNFEKDGKIITYTPKDNNAFKMVKDDKAEIWRAGDFSNYAEKLEVDTMNDDAKAISIHMSGDKKRVFMKDSKSQPWKEIDITKVNAKSVNINYEHTCYFYSNKLENGVRTFTAKSGFMFNHVRCLFNNEWVDIWKTDDESQYCLKVVAESDKVTIFKGLDDVSKVFNKVADDKWEEAALPASASAADPSGASTIIFDSDDENDIVISELTQPKPVSTPSQAPKPIHTTTLPPQPQQQAPKSRDQRRTLPPGEQPQEITILIEGTTPNDTSRYTVKEGDNLGDVEYIIKKGSVCNEVKVEGSTVWKSGDDQIPQAFLVSYNRAGGQLSITGLNRLASYRKQDNGSWTRTSASDLTAPLQIDSLSSEDERGDIAQPTPSDSQDSGVGMAQLVPHLTPRRQPPQLSTVTKTALHILLCSSLSAENIIADLDRGLHVSDFKFIHMAMWKPFYGTVDVNVPLLSRPLFALVNTDDGWASQYIGKIEDDFCFPRLSHQPLTTVLLTPYRITNQTSISYILFYLPFNLLHLCKQFYPRSLNVSIIPGIPLISNKTVI</sequence>
<feature type="region of interest" description="Disordered" evidence="1">
    <location>
        <begin position="475"/>
        <end position="521"/>
    </location>
</feature>
<protein>
    <recommendedName>
        <fullName evidence="5">SfiI-subtelomeric related protein family member</fullName>
    </recommendedName>
</protein>
<keyword evidence="2" id="KW-0732">Signal</keyword>
<feature type="region of interest" description="Disordered" evidence="1">
    <location>
        <begin position="628"/>
        <end position="649"/>
    </location>
</feature>
<feature type="chain" id="PRO_5003778574" description="SfiI-subtelomeric related protein family member" evidence="2">
    <location>
        <begin position="24"/>
        <end position="815"/>
    </location>
</feature>
<dbReference type="KEGG" id="tot:TOT_030000717"/>
<dbReference type="Proteomes" id="UP000003786">
    <property type="component" value="Chromosome 3"/>
</dbReference>
<feature type="compositionally biased region" description="Basic and acidic residues" evidence="1">
    <location>
        <begin position="208"/>
        <end position="219"/>
    </location>
</feature>
<feature type="compositionally biased region" description="Polar residues" evidence="1">
    <location>
        <begin position="475"/>
        <end position="495"/>
    </location>
</feature>
<evidence type="ECO:0000313" key="4">
    <source>
        <dbReference type="Proteomes" id="UP000003786"/>
    </source>
</evidence>
<keyword evidence="4" id="KW-1185">Reference proteome</keyword>
<dbReference type="VEuPathDB" id="PiroplasmaDB:TOT_030000717"/>
<dbReference type="RefSeq" id="XP_009691757.1">
    <property type="nucleotide sequence ID" value="XM_009693462.1"/>
</dbReference>
<proteinExistence type="predicted"/>
<feature type="region of interest" description="Disordered" evidence="1">
    <location>
        <begin position="208"/>
        <end position="258"/>
    </location>
</feature>
<gene>
    <name evidence="3" type="ORF">TOT_030000717</name>
</gene>